<sequence>MLREYFQELRYRESTNKGIFEVFLPGSEESGPSFFELFQSTGLSPLPHYHKHFVKKLGASIDSHPI</sequence>
<dbReference type="AlphaFoldDB" id="A0A8J4VR64"/>
<proteinExistence type="predicted"/>
<evidence type="ECO:0000313" key="1">
    <source>
        <dbReference type="EMBL" id="KAF3958154.1"/>
    </source>
</evidence>
<protein>
    <submittedName>
        <fullName evidence="1">Uncharacterized protein</fullName>
    </submittedName>
</protein>
<keyword evidence="2" id="KW-1185">Reference proteome</keyword>
<accession>A0A8J4VR64</accession>
<gene>
    <name evidence="1" type="ORF">CMV_016911</name>
</gene>
<organism evidence="1 2">
    <name type="scientific">Castanea mollissima</name>
    <name type="common">Chinese chestnut</name>
    <dbReference type="NCBI Taxonomy" id="60419"/>
    <lineage>
        <taxon>Eukaryota</taxon>
        <taxon>Viridiplantae</taxon>
        <taxon>Streptophyta</taxon>
        <taxon>Embryophyta</taxon>
        <taxon>Tracheophyta</taxon>
        <taxon>Spermatophyta</taxon>
        <taxon>Magnoliopsida</taxon>
        <taxon>eudicotyledons</taxon>
        <taxon>Gunneridae</taxon>
        <taxon>Pentapetalae</taxon>
        <taxon>rosids</taxon>
        <taxon>fabids</taxon>
        <taxon>Fagales</taxon>
        <taxon>Fagaceae</taxon>
        <taxon>Castanea</taxon>
    </lineage>
</organism>
<reference evidence="1" key="1">
    <citation type="submission" date="2020-03" db="EMBL/GenBank/DDBJ databases">
        <title>Castanea mollissima Vanexum genome sequencing.</title>
        <authorList>
            <person name="Staton M."/>
        </authorList>
    </citation>
    <scope>NUCLEOTIDE SEQUENCE</scope>
    <source>
        <tissue evidence="1">Leaf</tissue>
    </source>
</reference>
<dbReference type="EMBL" id="JRKL02002627">
    <property type="protein sequence ID" value="KAF3958154.1"/>
    <property type="molecule type" value="Genomic_DNA"/>
</dbReference>
<comment type="caution">
    <text evidence="1">The sequence shown here is derived from an EMBL/GenBank/DDBJ whole genome shotgun (WGS) entry which is preliminary data.</text>
</comment>
<dbReference type="Proteomes" id="UP000737018">
    <property type="component" value="Unassembled WGS sequence"/>
</dbReference>
<name>A0A8J4VR64_9ROSI</name>
<evidence type="ECO:0000313" key="2">
    <source>
        <dbReference type="Proteomes" id="UP000737018"/>
    </source>
</evidence>